<keyword evidence="3" id="KW-0597">Phosphoprotein</keyword>
<dbReference type="SMART" id="SM00387">
    <property type="entry name" value="HATPase_c"/>
    <property type="match status" value="1"/>
</dbReference>
<feature type="coiled-coil region" evidence="6">
    <location>
        <begin position="111"/>
        <end position="145"/>
    </location>
</feature>
<reference evidence="8 9" key="1">
    <citation type="submission" date="2018-07" db="EMBL/GenBank/DDBJ databases">
        <title>Leeuwenhoekiella genomics.</title>
        <authorList>
            <person name="Tahon G."/>
            <person name="Willems A."/>
        </authorList>
    </citation>
    <scope>NUCLEOTIDE SEQUENCE [LARGE SCALE GENOMIC DNA]</scope>
    <source>
        <strain evidence="8 9">LMG 29608</strain>
    </source>
</reference>
<dbReference type="CDD" id="cd00082">
    <property type="entry name" value="HisKA"/>
    <property type="match status" value="1"/>
</dbReference>
<dbReference type="GO" id="GO:0030295">
    <property type="term" value="F:protein kinase activator activity"/>
    <property type="evidence" value="ECO:0007669"/>
    <property type="project" value="TreeGrafter"/>
</dbReference>
<organism evidence="8 9">
    <name type="scientific">Leeuwenhoekiella polynyae</name>
    <dbReference type="NCBI Taxonomy" id="1550906"/>
    <lineage>
        <taxon>Bacteria</taxon>
        <taxon>Pseudomonadati</taxon>
        <taxon>Bacteroidota</taxon>
        <taxon>Flavobacteriia</taxon>
        <taxon>Flavobacteriales</taxon>
        <taxon>Flavobacteriaceae</taxon>
        <taxon>Leeuwenhoekiella</taxon>
    </lineage>
</organism>
<keyword evidence="5" id="KW-0418">Kinase</keyword>
<sequence length="356" mass="40656">MNPLLKRQIRKHLQEEGIVIDEKFSVFLNAVSSSYANYEEQLLMVQRAMSLSSDELVEANKNLKKESTQQREIIDSLTQTIAKLQKYGNAEELPKVTENKKLDGLELARVIESQTREIINSNQQRQALLEKLEKQNKELNDYAHVVSHDLKSPLNNINALTNFILEDGNIDEDASQNLNLILEHVEHMHSLIEGILEYSAVDKADGDSYTLDLDILVKNLLATMHIPENFEVEIQKELPLVEGNSFRFQQLFQNLIQNAIQYNDKELGHIAIGFEDGVNHFKFSIKDNGKGIEKQYHDKIFQVFQTLEDVSKSKGIGLSIVSKIIKFYGGKIWLESQIGEGTTFYFKIPKYSNGQA</sequence>
<dbReference type="Pfam" id="PF02518">
    <property type="entry name" value="HATPase_c"/>
    <property type="match status" value="1"/>
</dbReference>
<dbReference type="InterPro" id="IPR005467">
    <property type="entry name" value="His_kinase_dom"/>
</dbReference>
<evidence type="ECO:0000256" key="4">
    <source>
        <dbReference type="ARBA" id="ARBA00022679"/>
    </source>
</evidence>
<dbReference type="InterPro" id="IPR036097">
    <property type="entry name" value="HisK_dim/P_sf"/>
</dbReference>
<keyword evidence="6" id="KW-0175">Coiled coil</keyword>
<evidence type="ECO:0000313" key="8">
    <source>
        <dbReference type="EMBL" id="RXG24006.1"/>
    </source>
</evidence>
<evidence type="ECO:0000256" key="3">
    <source>
        <dbReference type="ARBA" id="ARBA00022553"/>
    </source>
</evidence>
<dbReference type="SUPFAM" id="SSF55874">
    <property type="entry name" value="ATPase domain of HSP90 chaperone/DNA topoisomerase II/histidine kinase"/>
    <property type="match status" value="1"/>
</dbReference>
<dbReference type="Proteomes" id="UP000289859">
    <property type="component" value="Unassembled WGS sequence"/>
</dbReference>
<evidence type="ECO:0000256" key="1">
    <source>
        <dbReference type="ARBA" id="ARBA00000085"/>
    </source>
</evidence>
<dbReference type="EMBL" id="QOVK01000004">
    <property type="protein sequence ID" value="RXG24006.1"/>
    <property type="molecule type" value="Genomic_DNA"/>
</dbReference>
<accession>A0A4Q0PCA8</accession>
<dbReference type="RefSeq" id="WP_128765006.1">
    <property type="nucleotide sequence ID" value="NZ_JBHUOO010000047.1"/>
</dbReference>
<comment type="catalytic activity">
    <reaction evidence="1">
        <text>ATP + protein L-histidine = ADP + protein N-phospho-L-histidine.</text>
        <dbReference type="EC" id="2.7.13.3"/>
    </reaction>
</comment>
<dbReference type="AlphaFoldDB" id="A0A4Q0PCA8"/>
<evidence type="ECO:0000313" key="9">
    <source>
        <dbReference type="Proteomes" id="UP000289859"/>
    </source>
</evidence>
<dbReference type="PANTHER" id="PTHR42878">
    <property type="entry name" value="TWO-COMPONENT HISTIDINE KINASE"/>
    <property type="match status" value="1"/>
</dbReference>
<dbReference type="EC" id="2.7.13.3" evidence="2"/>
<dbReference type="GO" id="GO:0000155">
    <property type="term" value="F:phosphorelay sensor kinase activity"/>
    <property type="evidence" value="ECO:0007669"/>
    <property type="project" value="InterPro"/>
</dbReference>
<dbReference type="Pfam" id="PF00512">
    <property type="entry name" value="HisKA"/>
    <property type="match status" value="1"/>
</dbReference>
<dbReference type="InterPro" id="IPR003594">
    <property type="entry name" value="HATPase_dom"/>
</dbReference>
<dbReference type="SMART" id="SM00388">
    <property type="entry name" value="HisKA"/>
    <property type="match status" value="1"/>
</dbReference>
<dbReference type="InterPro" id="IPR036890">
    <property type="entry name" value="HATPase_C_sf"/>
</dbReference>
<keyword evidence="9" id="KW-1185">Reference proteome</keyword>
<dbReference type="OrthoDB" id="9781208at2"/>
<dbReference type="Gene3D" id="1.10.287.130">
    <property type="match status" value="1"/>
</dbReference>
<dbReference type="Gene3D" id="3.30.565.10">
    <property type="entry name" value="Histidine kinase-like ATPase, C-terminal domain"/>
    <property type="match status" value="1"/>
</dbReference>
<dbReference type="InterPro" id="IPR004358">
    <property type="entry name" value="Sig_transdc_His_kin-like_C"/>
</dbReference>
<dbReference type="SUPFAM" id="SSF47384">
    <property type="entry name" value="Homodimeric domain of signal transducing histidine kinase"/>
    <property type="match status" value="1"/>
</dbReference>
<dbReference type="GO" id="GO:0000156">
    <property type="term" value="F:phosphorelay response regulator activity"/>
    <property type="evidence" value="ECO:0007669"/>
    <property type="project" value="TreeGrafter"/>
</dbReference>
<evidence type="ECO:0000259" key="7">
    <source>
        <dbReference type="PROSITE" id="PS50109"/>
    </source>
</evidence>
<protein>
    <recommendedName>
        <fullName evidence="2">histidine kinase</fullName>
        <ecNumber evidence="2">2.7.13.3</ecNumber>
    </recommendedName>
</protein>
<gene>
    <name evidence="8" type="ORF">DSM02_1491</name>
</gene>
<proteinExistence type="predicted"/>
<evidence type="ECO:0000256" key="2">
    <source>
        <dbReference type="ARBA" id="ARBA00012438"/>
    </source>
</evidence>
<dbReference type="PROSITE" id="PS50109">
    <property type="entry name" value="HIS_KIN"/>
    <property type="match status" value="1"/>
</dbReference>
<comment type="caution">
    <text evidence="8">The sequence shown here is derived from an EMBL/GenBank/DDBJ whole genome shotgun (WGS) entry which is preliminary data.</text>
</comment>
<evidence type="ECO:0000256" key="6">
    <source>
        <dbReference type="SAM" id="Coils"/>
    </source>
</evidence>
<dbReference type="InterPro" id="IPR050351">
    <property type="entry name" value="BphY/WalK/GraS-like"/>
</dbReference>
<evidence type="ECO:0000256" key="5">
    <source>
        <dbReference type="ARBA" id="ARBA00022777"/>
    </source>
</evidence>
<dbReference type="PRINTS" id="PR00344">
    <property type="entry name" value="BCTRLSENSOR"/>
</dbReference>
<dbReference type="GO" id="GO:0007234">
    <property type="term" value="P:osmosensory signaling via phosphorelay pathway"/>
    <property type="evidence" value="ECO:0007669"/>
    <property type="project" value="TreeGrafter"/>
</dbReference>
<name>A0A4Q0PCA8_9FLAO</name>
<keyword evidence="4" id="KW-0808">Transferase</keyword>
<dbReference type="InterPro" id="IPR003661">
    <property type="entry name" value="HisK_dim/P_dom"/>
</dbReference>
<feature type="domain" description="Histidine kinase" evidence="7">
    <location>
        <begin position="145"/>
        <end position="352"/>
    </location>
</feature>
<dbReference type="PANTHER" id="PTHR42878:SF15">
    <property type="entry name" value="BACTERIOPHYTOCHROME"/>
    <property type="match status" value="1"/>
</dbReference>